<evidence type="ECO:0000313" key="3">
    <source>
        <dbReference type="EMBL" id="MCC9626961.1"/>
    </source>
</evidence>
<dbReference type="GO" id="GO:0005509">
    <property type="term" value="F:calcium ion binding"/>
    <property type="evidence" value="ECO:0007669"/>
    <property type="project" value="InterPro"/>
</dbReference>
<dbReference type="SUPFAM" id="SSF49299">
    <property type="entry name" value="PKD domain"/>
    <property type="match status" value="6"/>
</dbReference>
<gene>
    <name evidence="3" type="ORF">LOC68_00945</name>
</gene>
<name>A0A9X1MHP2_9BACT</name>
<feature type="compositionally biased region" description="Low complexity" evidence="1">
    <location>
        <begin position="3798"/>
        <end position="3809"/>
    </location>
</feature>
<accession>A0A9X1MHP2</accession>
<keyword evidence="4" id="KW-1185">Reference proteome</keyword>
<reference evidence="3" key="1">
    <citation type="submission" date="2021-11" db="EMBL/GenBank/DDBJ databases">
        <title>Genome sequence.</title>
        <authorList>
            <person name="Sun Q."/>
        </authorList>
    </citation>
    <scope>NUCLEOTIDE SEQUENCE</scope>
    <source>
        <strain evidence="3">JC732</strain>
    </source>
</reference>
<dbReference type="PROSITE" id="PS00018">
    <property type="entry name" value="EF_HAND_1"/>
    <property type="match status" value="2"/>
</dbReference>
<dbReference type="InterPro" id="IPR002048">
    <property type="entry name" value="EF_hand_dom"/>
</dbReference>
<dbReference type="SMART" id="SM00089">
    <property type="entry name" value="PKD"/>
    <property type="match status" value="10"/>
</dbReference>
<evidence type="ECO:0000259" key="2">
    <source>
        <dbReference type="PROSITE" id="PS50222"/>
    </source>
</evidence>
<dbReference type="PROSITE" id="PS50222">
    <property type="entry name" value="EF_HAND_2"/>
    <property type="match status" value="1"/>
</dbReference>
<evidence type="ECO:0000313" key="4">
    <source>
        <dbReference type="Proteomes" id="UP001139103"/>
    </source>
</evidence>
<dbReference type="InterPro" id="IPR036439">
    <property type="entry name" value="Dockerin_dom_sf"/>
</dbReference>
<evidence type="ECO:0000256" key="1">
    <source>
        <dbReference type="SAM" id="MobiDB-lite"/>
    </source>
</evidence>
<comment type="caution">
    <text evidence="3">The sequence shown here is derived from an EMBL/GenBank/DDBJ whole genome shotgun (WGS) entry which is preliminary data.</text>
</comment>
<proteinExistence type="predicted"/>
<dbReference type="InterPro" id="IPR035986">
    <property type="entry name" value="PKD_dom_sf"/>
</dbReference>
<organism evidence="3 4">
    <name type="scientific">Blastopirellula sediminis</name>
    <dbReference type="NCBI Taxonomy" id="2894196"/>
    <lineage>
        <taxon>Bacteria</taxon>
        <taxon>Pseudomonadati</taxon>
        <taxon>Planctomycetota</taxon>
        <taxon>Planctomycetia</taxon>
        <taxon>Pirellulales</taxon>
        <taxon>Pirellulaceae</taxon>
        <taxon>Blastopirellula</taxon>
    </lineage>
</organism>
<dbReference type="InterPro" id="IPR022409">
    <property type="entry name" value="PKD/Chitinase_dom"/>
</dbReference>
<dbReference type="InterPro" id="IPR018247">
    <property type="entry name" value="EF_Hand_1_Ca_BS"/>
</dbReference>
<dbReference type="SUPFAM" id="SSF63446">
    <property type="entry name" value="Type I dockerin domain"/>
    <property type="match status" value="1"/>
</dbReference>
<feature type="region of interest" description="Disordered" evidence="1">
    <location>
        <begin position="3772"/>
        <end position="3809"/>
    </location>
</feature>
<protein>
    <recommendedName>
        <fullName evidence="2">EF-hand domain-containing protein</fullName>
    </recommendedName>
</protein>
<sequence>MLTVDPILIDAEFVSTVGSEYLVNTTTESDQTAPVIAMDAIGNYVVVWQSNLQDGSGYGIYAQRYMADGAPDGPEFRVNSTTEDHQQQPTIAMTADGRFVIAWTSNLQDGGGNGVYAQRYLADGTPDGSEFQVNSTTDGSQALPAVAISADGRFVIAWYGNGQGDSRGIHAQRFSADGAPVDDEFLVNSTTDSSQTAPKAAMGADGRFIISWSSNLQDGSGYGIFAQRYVADGTPDGSEFLVNSTTANDQTSPTVAMGADGRFVIAWTSNVQDGSGYGVYAQRYLADGTPDGPEFLVNSTTANDQSLPNLAIGAAGRFVIAWQSLVQDGSSWGVYAQLYEADGTPVGDEFRVNSTTEGLQTAPSVAMSADGRFAIAWPSNPLDGSGYDVYAQRYLFSPETGGPYVIAEGSDLTLDASTADASIVSYAWDLDGDGQYDDASGATPTISAATLAALGLAARGEYLISLGMTDDEGNFRAAATTVTVVNAPPTLSINSISPVRVANQAIDIVASATDVADPPETLTYLYEIFADGADAPAFTGSGVNLTNFQFTPTSGGNYEIVLTVSDQEGGSSQVRKTIFVNGVAAVGPEARVNTTTLGDQLSPVIAMDAVGNYVVVWYGNGPDDNSGIYAQRYLADGTPNGAEFRVNAHTANIQELATVAMNANGRFVIAWLSDRQDGSDGGIFAQRYLANGALDGPEFLVNSTTEYTQYAPTAAIGADGQFVIAWHGNGPGDYPGIFAQRYLADGTPNGSEFRVNSATEYDQQFPTASMSADGRFVIAWQSNLQDGSGYGIYAQRFLADGTPAGPEFRVNSTTASSQVAPTAVMTGDGQFLIVWHGNGPGDSDGVFAQRYLADGTPNGEEFLVNSNTVNGQGRATAAIDADGQFVIAWDSNSQDGSGFGVYAQRYRADGTLEGAEFRVNSTTIDHQYDPTVAISAAGQFVIAWQSLEQDGSYHGIYAQRYVVVSEAGGPYVIEEGSDLTLEASTVDASIVSYAWDLDGDGQYDDATGATPTISAATLETLGLNARGVHTIELGMTDDEGNFHVAPTTVTVVNAPPTTLSIDSISPVRVANQAIDIVASAVDLADSPETLTYLYEIFADGADVPSFTGSGVNLTTFAFTPTAGGNYELVITVSDQEGGSSQVRKTIFVNGVAAVGPETRVNATTLGGQQSPVIAMDAVGNYVVVWHGAGPDNNIGVYAQRYLADGAPNGPEFRVNATPANNQQFATVAMNADGRFVVAWQSDLQDGSGWGIYAQRYQADGTPEGSEFRVNSTTDAQQLSAAAAITADGRFVITWIGNGPGDNNGIYAQRYLANGMPDGPEFRVNTTTAESQQYATLAMSADGRFVIAWQSFLQDGSGWGIYAQRYLDDGTPDGAEFRVNSTTGDTQAFPRAAMSADGRFVIAWHSYQQDGSGYGVYAQRYLDDGTPDGPEFLVNSTTEDQQIAPATAMSADGQFVIAWRSYLQDGSGYGVYAQRYQADGTPDGSEFLVNSTTEDQQLAPTATMGIDGRFVIAWQSNLQDGSGYGIFAQQYLFVSEAGGPYVIADGSDLALEASVKEANVVSYAWDLDGDGQYDDATGATPTISAETLATLGLSTRGVHTIALRMTDDEGNFRVAPTTVTVVNAPPTPSIDAISPDRVANQAIDIVASATDVADPSETLTYLYEIFADGADVPSFTDSGVNLTTFQFTPTTGGNYEVVLTVSDQEGASSQVRQTIFVNGVTTVGPETLVNTTTLGDQRSPVIAMDAVGNYVVVWQSYLQDGSNYDYGIYAQRYLADGAPIGPEFRVNSSTEGAMGFPAAAMTADGRFVIAWERTDGSGYDIYAQRYLADGTPDGPEFRVNSTTTGGQTAAATAMAADGRFVICWQSSNQDGSRDGIFGQRYRPDGTPDGPEFRVNSTTENNQQESTLAMSADGRFVIAWQSYRQDGSELGIYAQRYQADGTVEGPEFRVNTTTADNQALPSVAIGMDGRFVITWTSNLQDGSGWGVYAQRYLADGTADGPEFRVNSTIANDQVQPTAAMNAGGRFVIAWESVLQDGSAFGVYAQRYLADGTPDGPEFRVNTTTADNQESPSVAIGADGRFAIAWESYLQGGSFWDIYAQRYTFVSEAGGPYVIDEEGDLALAASVADANVVSYAWDLDGDGQYDDATGATPTISAETLATLGLSARGVHTIALRMTDDEGNFHVAPTTVTVVNAPPTPSIDAISPDRVANQAIDIVASATDVADPPETLTYLYEIFADGADVPSFTDSGVNLTNFQFTPTSGGSYEVVLTVSDQEGASSQVRQTIFVNGVAAVGPETRVNTTTIGEQRSPVIAMDAVGNYIVVWYGNGPDNDFGIYAQRFLADGAPDGQEFRVGSPTAIYQEAPTVAMSADGRFVIAWQSNQQDGSDFGIYAQRYLADGTADGPEFRVNSTTAGPQLSPTAAITPDGRFAIAWWGNGSGDNQGVFAQRYLADGTPEGTEFRVNTTTAESQLYATLAMSANGRFVIAWTSNLQDGSGTGIYAQRYLANGVPDGPEFRVNTTTESVQSNPTVAIDGDGRFVIAWDSALQDGSNYGIYAQRYLADGTPDGPEFRVNSTTENTQANPTAVMSGDGRFVIAWESNLQDGSEYGIYAQRYLADGTPEGPEFRVNTTTEDQQLAHTATMSVDGRFVIAWQSNLQDGSGYGIYAQRYLFVSEAGGPYVINEESDLTLAASVAEANVVSYAWDLDGDGQYDDATGATPTISAATLATLGLNARGVHTIALRMTDDEGNFRVAPATVTVVNAPPKASLYSTPLVRIPNQPINVIGSATDLADPPETLTYRYEVFQDGVTVPAFTGSGVNLTTFQFTPTTGGSFHIVLTVTDQEGGSSQARKTIFVDGVTTEGPEVRVNTTTTDEQTNPVIATNAVGDYVVVWNSNLQDGSGTGIYAQRYLSDGTPNGPEFRVNSTTANNQQLPTVAMSADGRFVIAWQSDSQDGSGDGIYAQRYLADGTPDGPEFRVNTTTENHQGAATVAMSADGQFVIAWSSNQQDGSFLGVYAQRYLANGTPNGTEFRVNSTTSGGQSSPTAAIDADGRFVIAWQSDHVDGSNDVFAQRYRVDGTPDGPEFRVNFTTENEQQFPSVAMNADRFVIAWQSNSQDGSSGGIYAQRYLADGTPDGPEFQVNSTTEDHQANPTVAISVDGRFVITWQSNLQDGSGYGVYAQRYDVDGTPDGEEFRVNSTTASNQYLPSAAVSAEGKFVIAWSTYSLESSSYEIDSQLFHFFPKAGGPYAIDEGADLTLDASTAGANVVSYEWDLDGDGQYDDASGVAPTISAASLASFGLGSAGVYEIVLKYANDQGVIRYAAAILTVQNVPPMIAADVSSVIISPGAMATATGTYSDPGGNLLAFSASVGNIVDNLDGTWSWSLADAQLSDSQLVEITVDDGNGGISQATFQLNVLPQADAFITISDTPATTDASGEAATLPSDLESIHEWQKFTVNVWIRYDEQYVDDLTGVSLKLDYNSEWFDLHSFTPSSGVGQLSVVDTGDALEVTAGQLVAGDVGRTAYFLIGSFRFQPNSAGGLPNDVVGAYPEAVADLQFALADVELMFVNAANLPAELNASPTTQMRVVPFDIDDDNTVTLVDLAYLIRQIGDNVNFTPAAYRFDFDQDGVVSLVDLAYFIRNVGINSNDGNSVRLPPLPQTQPLSAPLESESISLATNTILPGASSTPLLEGEMILPQQTLPAPHFFAANVDAAFGNLDSPNDWPTSQAESQEDEPIVQTLTDAQDPRRFSYVPDWVLHESAIIDILDGTTRQWHEEMEEEAGPPFHQLLRGPNYQPCQTTRTRPSIPRRP</sequence>
<feature type="domain" description="EF-hand" evidence="2">
    <location>
        <begin position="3621"/>
        <end position="3644"/>
    </location>
</feature>
<dbReference type="RefSeq" id="WP_230214495.1">
    <property type="nucleotide sequence ID" value="NZ_JAJKFT010000002.1"/>
</dbReference>
<dbReference type="Gene3D" id="2.60.40.10">
    <property type="entry name" value="Immunoglobulins"/>
    <property type="match status" value="9"/>
</dbReference>
<dbReference type="EMBL" id="JAJKFT010000002">
    <property type="protein sequence ID" value="MCC9626961.1"/>
    <property type="molecule type" value="Genomic_DNA"/>
</dbReference>
<dbReference type="GO" id="GO:0000272">
    <property type="term" value="P:polysaccharide catabolic process"/>
    <property type="evidence" value="ECO:0007669"/>
    <property type="project" value="InterPro"/>
</dbReference>
<dbReference type="Proteomes" id="UP001139103">
    <property type="component" value="Unassembled WGS sequence"/>
</dbReference>
<dbReference type="InterPro" id="IPR013783">
    <property type="entry name" value="Ig-like_fold"/>
</dbReference>